<protein>
    <recommendedName>
        <fullName evidence="6">HTH luxR-type domain-containing protein</fullName>
    </recommendedName>
</protein>
<dbReference type="GO" id="GO:0016987">
    <property type="term" value="F:sigma factor activity"/>
    <property type="evidence" value="ECO:0007669"/>
    <property type="project" value="UniProtKB-KW"/>
</dbReference>
<evidence type="ECO:0000313" key="8">
    <source>
        <dbReference type="Proteomes" id="UP000231530"/>
    </source>
</evidence>
<dbReference type="Proteomes" id="UP000231530">
    <property type="component" value="Unassembled WGS sequence"/>
</dbReference>
<proteinExistence type="inferred from homology"/>
<dbReference type="SUPFAM" id="SSF88946">
    <property type="entry name" value="Sigma2 domain of RNA polymerase sigma factors"/>
    <property type="match status" value="1"/>
</dbReference>
<organism evidence="7 8">
    <name type="scientific">Candidatus Magasanikbacteria bacterium CG10_big_fil_rev_8_21_14_0_10_42_10</name>
    <dbReference type="NCBI Taxonomy" id="1974649"/>
    <lineage>
        <taxon>Bacteria</taxon>
        <taxon>Candidatus Magasanikiibacteriota</taxon>
    </lineage>
</organism>
<reference evidence="8" key="1">
    <citation type="submission" date="2017-09" db="EMBL/GenBank/DDBJ databases">
        <title>Depth-based differentiation of microbial function through sediment-hosted aquifers and enrichment of novel symbionts in the deep terrestrial subsurface.</title>
        <authorList>
            <person name="Probst A.J."/>
            <person name="Ladd B."/>
            <person name="Jarett J.K."/>
            <person name="Geller-Mcgrath D.E."/>
            <person name="Sieber C.M.K."/>
            <person name="Emerson J.B."/>
            <person name="Anantharaman K."/>
            <person name="Thomas B.C."/>
            <person name="Malmstrom R."/>
            <person name="Stieglmeier M."/>
            <person name="Klingl A."/>
            <person name="Woyke T."/>
            <person name="Ryan C.M."/>
            <person name="Banfield J.F."/>
        </authorList>
    </citation>
    <scope>NUCLEOTIDE SEQUENCE [LARGE SCALE GENOMIC DNA]</scope>
</reference>
<dbReference type="CDD" id="cd06171">
    <property type="entry name" value="Sigma70_r4"/>
    <property type="match status" value="1"/>
</dbReference>
<evidence type="ECO:0000256" key="1">
    <source>
        <dbReference type="ARBA" id="ARBA00010641"/>
    </source>
</evidence>
<sequence length="198" mass="22913">MLSSQSAEQGGRINPEAFEDESYLVEALKQGDNTAYKFLVAKYRDKLIAFATVQYTHNADKAEDLVQKTMLKVFENIQSFEGGSNLSNWMHRILKNTFIDEYRKEGRRREDLTGQDPDLGIVEGQQSTFEKVQDKLQMEQLQGILETLSENDRTVFQLYFIDGMKSREIAETLDIPDATVRTRIFNLKKKLINEFKIN</sequence>
<keyword evidence="5" id="KW-0804">Transcription</keyword>
<dbReference type="InterPro" id="IPR007627">
    <property type="entry name" value="RNA_pol_sigma70_r2"/>
</dbReference>
<gene>
    <name evidence="7" type="ORF">COU32_00950</name>
</gene>
<dbReference type="InterPro" id="IPR013249">
    <property type="entry name" value="RNA_pol_sigma70_r4_t2"/>
</dbReference>
<dbReference type="EMBL" id="PFBY01000013">
    <property type="protein sequence ID" value="PIR76650.1"/>
    <property type="molecule type" value="Genomic_DNA"/>
</dbReference>
<dbReference type="SUPFAM" id="SSF88659">
    <property type="entry name" value="Sigma3 and sigma4 domains of RNA polymerase sigma factors"/>
    <property type="match status" value="1"/>
</dbReference>
<dbReference type="GO" id="GO:0006352">
    <property type="term" value="P:DNA-templated transcription initiation"/>
    <property type="evidence" value="ECO:0007669"/>
    <property type="project" value="InterPro"/>
</dbReference>
<evidence type="ECO:0000313" key="7">
    <source>
        <dbReference type="EMBL" id="PIR76650.1"/>
    </source>
</evidence>
<dbReference type="InterPro" id="IPR014284">
    <property type="entry name" value="RNA_pol_sigma-70_dom"/>
</dbReference>
<comment type="similarity">
    <text evidence="1">Belongs to the sigma-70 factor family. ECF subfamily.</text>
</comment>
<dbReference type="GO" id="GO:0003677">
    <property type="term" value="F:DNA binding"/>
    <property type="evidence" value="ECO:0007669"/>
    <property type="project" value="UniProtKB-KW"/>
</dbReference>
<dbReference type="Gene3D" id="1.10.10.10">
    <property type="entry name" value="Winged helix-like DNA-binding domain superfamily/Winged helix DNA-binding domain"/>
    <property type="match status" value="1"/>
</dbReference>
<dbReference type="InterPro" id="IPR036388">
    <property type="entry name" value="WH-like_DNA-bd_sf"/>
</dbReference>
<dbReference type="PANTHER" id="PTHR43133">
    <property type="entry name" value="RNA POLYMERASE ECF-TYPE SIGMA FACTO"/>
    <property type="match status" value="1"/>
</dbReference>
<evidence type="ECO:0000256" key="2">
    <source>
        <dbReference type="ARBA" id="ARBA00023015"/>
    </source>
</evidence>
<dbReference type="PROSITE" id="PS00622">
    <property type="entry name" value="HTH_LUXR_1"/>
    <property type="match status" value="1"/>
</dbReference>
<dbReference type="InterPro" id="IPR013324">
    <property type="entry name" value="RNA_pol_sigma_r3/r4-like"/>
</dbReference>
<accession>A0A2H0TWV7</accession>
<evidence type="ECO:0000256" key="4">
    <source>
        <dbReference type="ARBA" id="ARBA00023125"/>
    </source>
</evidence>
<dbReference type="Pfam" id="PF04542">
    <property type="entry name" value="Sigma70_r2"/>
    <property type="match status" value="1"/>
</dbReference>
<name>A0A2H0TWV7_9BACT</name>
<dbReference type="InterPro" id="IPR039425">
    <property type="entry name" value="RNA_pol_sigma-70-like"/>
</dbReference>
<dbReference type="PANTHER" id="PTHR43133:SF8">
    <property type="entry name" value="RNA POLYMERASE SIGMA FACTOR HI_1459-RELATED"/>
    <property type="match status" value="1"/>
</dbReference>
<dbReference type="NCBIfam" id="TIGR02937">
    <property type="entry name" value="sigma70-ECF"/>
    <property type="match status" value="1"/>
</dbReference>
<keyword evidence="2" id="KW-0805">Transcription regulation</keyword>
<comment type="caution">
    <text evidence="7">The sequence shown here is derived from an EMBL/GenBank/DDBJ whole genome shotgun (WGS) entry which is preliminary data.</text>
</comment>
<evidence type="ECO:0000256" key="3">
    <source>
        <dbReference type="ARBA" id="ARBA00023082"/>
    </source>
</evidence>
<feature type="domain" description="HTH luxR-type" evidence="6">
    <location>
        <begin position="163"/>
        <end position="190"/>
    </location>
</feature>
<keyword evidence="3" id="KW-0731">Sigma factor</keyword>
<dbReference type="Pfam" id="PF08281">
    <property type="entry name" value="Sigma70_r4_2"/>
    <property type="match status" value="1"/>
</dbReference>
<dbReference type="Gene3D" id="1.10.1740.10">
    <property type="match status" value="1"/>
</dbReference>
<evidence type="ECO:0000259" key="6">
    <source>
        <dbReference type="PROSITE" id="PS00622"/>
    </source>
</evidence>
<dbReference type="InterPro" id="IPR013325">
    <property type="entry name" value="RNA_pol_sigma_r2"/>
</dbReference>
<dbReference type="AlphaFoldDB" id="A0A2H0TWV7"/>
<dbReference type="InterPro" id="IPR000792">
    <property type="entry name" value="Tscrpt_reg_LuxR_C"/>
</dbReference>
<keyword evidence="4" id="KW-0238">DNA-binding</keyword>
<evidence type="ECO:0000256" key="5">
    <source>
        <dbReference type="ARBA" id="ARBA00023163"/>
    </source>
</evidence>